<dbReference type="EMBL" id="MN988525">
    <property type="protein sequence ID" value="QIG72784.1"/>
    <property type="molecule type" value="Genomic_DNA"/>
</dbReference>
<organism evidence="1 2">
    <name type="scientific">Rhizobium phage RHph_Y65</name>
    <dbReference type="NCBI Taxonomy" id="2509785"/>
    <lineage>
        <taxon>Viruses</taxon>
        <taxon>Duplodnaviria</taxon>
        <taxon>Heunggongvirae</taxon>
        <taxon>Uroviricota</taxon>
        <taxon>Caudoviricetes</taxon>
        <taxon>Kleczkowskaviridae</taxon>
        <taxon>Cuauhnahuacvirus</taxon>
        <taxon>Cuauhnahuacvirus Y65</taxon>
    </lineage>
</organism>
<reference evidence="1 2" key="1">
    <citation type="submission" date="2020-01" db="EMBL/GenBank/DDBJ databases">
        <title>Patterns of diversity and host range of bacteriophage communities associated with bean-nodulatin bacteria.</title>
        <authorList>
            <person name="Vann Cauwenberghe J."/>
            <person name="Santamaria R.I."/>
            <person name="Bustos P."/>
            <person name="Juarez S."/>
            <person name="Gonzalez V."/>
        </authorList>
    </citation>
    <scope>NUCLEOTIDE SEQUENCE [LARGE SCALE GENOMIC DNA]</scope>
    <source>
        <strain evidence="2">RHph</strain>
    </source>
</reference>
<sequence length="96" mass="11452">MYEHYTTRFKLFDEVEISDNYQYAGDYKGEKFLVTGIKYDRPLGMTFNSHRNGYRISDLNLNIQLTQISRDTGRMYDAPTDEWKEEDLTLIKRNVP</sequence>
<keyword evidence="2" id="KW-1185">Reference proteome</keyword>
<dbReference type="Proteomes" id="UP000655883">
    <property type="component" value="Segment"/>
</dbReference>
<evidence type="ECO:0000313" key="1">
    <source>
        <dbReference type="EMBL" id="QIG72784.1"/>
    </source>
</evidence>
<gene>
    <name evidence="1" type="ORF">EVB97_226</name>
</gene>
<accession>A0A7S5RH72</accession>
<evidence type="ECO:0000313" key="2">
    <source>
        <dbReference type="Proteomes" id="UP000655883"/>
    </source>
</evidence>
<protein>
    <submittedName>
        <fullName evidence="1">Uncharacterized protein</fullName>
    </submittedName>
</protein>
<proteinExistence type="predicted"/>
<name>A0A7S5RH72_9CAUD</name>